<keyword evidence="3 4" id="KW-1015">Disulfide bond</keyword>
<dbReference type="SMART" id="SM00270">
    <property type="entry name" value="ChtBD1"/>
    <property type="match status" value="2"/>
</dbReference>
<dbReference type="Gene3D" id="3.30.60.10">
    <property type="entry name" value="Endochitinase-like"/>
    <property type="match status" value="2"/>
</dbReference>
<dbReference type="VEuPathDB" id="FungiDB:AAP_06139"/>
<feature type="compositionally biased region" description="Polar residues" evidence="5">
    <location>
        <begin position="172"/>
        <end position="189"/>
    </location>
</feature>
<feature type="disulfide bond" evidence="4">
    <location>
        <begin position="276"/>
        <end position="290"/>
    </location>
</feature>
<dbReference type="InterPro" id="IPR001002">
    <property type="entry name" value="Chitin-bd_1"/>
</dbReference>
<evidence type="ECO:0000313" key="7">
    <source>
        <dbReference type="EMBL" id="KZZ86875.1"/>
    </source>
</evidence>
<evidence type="ECO:0000259" key="6">
    <source>
        <dbReference type="PROSITE" id="PS50941"/>
    </source>
</evidence>
<dbReference type="OrthoDB" id="4205793at2759"/>
<keyword evidence="2" id="KW-0843">Virulence</keyword>
<feature type="compositionally biased region" description="Basic and acidic residues" evidence="5">
    <location>
        <begin position="57"/>
        <end position="131"/>
    </location>
</feature>
<gene>
    <name evidence="7" type="ORF">AAP_06139</name>
</gene>
<proteinExistence type="predicted"/>
<name>A0A167V0T4_9EURO</name>
<dbReference type="InterPro" id="IPR036861">
    <property type="entry name" value="Endochitinase-like_sf"/>
</dbReference>
<organism evidence="7 8">
    <name type="scientific">Ascosphaera apis ARSEF 7405</name>
    <dbReference type="NCBI Taxonomy" id="392613"/>
    <lineage>
        <taxon>Eukaryota</taxon>
        <taxon>Fungi</taxon>
        <taxon>Dikarya</taxon>
        <taxon>Ascomycota</taxon>
        <taxon>Pezizomycotina</taxon>
        <taxon>Eurotiomycetes</taxon>
        <taxon>Eurotiomycetidae</taxon>
        <taxon>Onygenales</taxon>
        <taxon>Ascosphaeraceae</taxon>
        <taxon>Ascosphaera</taxon>
    </lineage>
</organism>
<evidence type="ECO:0000313" key="8">
    <source>
        <dbReference type="Proteomes" id="UP000242877"/>
    </source>
</evidence>
<evidence type="ECO:0000256" key="2">
    <source>
        <dbReference type="ARBA" id="ARBA00023026"/>
    </source>
</evidence>
<dbReference type="EMBL" id="AZGZ01000044">
    <property type="protein sequence ID" value="KZZ86875.1"/>
    <property type="molecule type" value="Genomic_DNA"/>
</dbReference>
<dbReference type="GO" id="GO:0008061">
    <property type="term" value="F:chitin binding"/>
    <property type="evidence" value="ECO:0007669"/>
    <property type="project" value="UniProtKB-UniRule"/>
</dbReference>
<dbReference type="PANTHER" id="PTHR47849:SF8">
    <property type="entry name" value="LECTIN"/>
    <property type="match status" value="1"/>
</dbReference>
<dbReference type="SUPFAM" id="SSF57016">
    <property type="entry name" value="Plant lectins/antimicrobial peptides"/>
    <property type="match status" value="2"/>
</dbReference>
<keyword evidence="1 4" id="KW-0147">Chitin-binding</keyword>
<keyword evidence="8" id="KW-1185">Reference proteome</keyword>
<dbReference type="PROSITE" id="PS50941">
    <property type="entry name" value="CHIT_BIND_I_2"/>
    <property type="match status" value="2"/>
</dbReference>
<dbReference type="Proteomes" id="UP000242877">
    <property type="component" value="Unassembled WGS sequence"/>
</dbReference>
<protein>
    <submittedName>
        <fullName evidence="7">Chitin-binding, type 1</fullName>
    </submittedName>
</protein>
<evidence type="ECO:0000256" key="5">
    <source>
        <dbReference type="SAM" id="MobiDB-lite"/>
    </source>
</evidence>
<evidence type="ECO:0000256" key="3">
    <source>
        <dbReference type="ARBA" id="ARBA00023157"/>
    </source>
</evidence>
<feature type="domain" description="Chitin-binding type-1" evidence="6">
    <location>
        <begin position="255"/>
        <end position="302"/>
    </location>
</feature>
<evidence type="ECO:0000256" key="1">
    <source>
        <dbReference type="ARBA" id="ARBA00022669"/>
    </source>
</evidence>
<feature type="region of interest" description="Disordered" evidence="5">
    <location>
        <begin position="57"/>
        <end position="191"/>
    </location>
</feature>
<feature type="domain" description="Chitin-binding type-1" evidence="6">
    <location>
        <begin position="204"/>
        <end position="247"/>
    </location>
</feature>
<feature type="disulfide bond" evidence="4">
    <location>
        <begin position="207"/>
        <end position="222"/>
    </location>
</feature>
<feature type="disulfide bond" evidence="4">
    <location>
        <begin position="221"/>
        <end position="235"/>
    </location>
</feature>
<sequence length="338" mass="35710">MENVAKVSLARAQSSAIAAVIQAGAEAHLLIVGIKNVSLALVISHLGKSVLMKIDDHPKEDAPEQPSDDKKQDQGQQEPSKDDKTKEGNETSQEPPKEEKKKDDDKESGSQEPPKEGKKEVDGGESDKKSSEPTNSGPPEGDTGNGMKKPENEKAQNVKRNSGEIRSRRFDPSQSHFIQGRQDSGNETAITPAMGKQPKVISQNGKCGHGVICEGSVFGNCCSKEGYCGNGPLYCGLRNCQSGLCDASAGQVSTDGRCGPKIAGTPTCVGSKFGDCCSIYGYCGKGHKFCSPGNCVSGACHNAKGNSTTEDIPQANLDDGNREPEKGKEGEALKKDDN</sequence>
<dbReference type="AlphaFoldDB" id="A0A167V0T4"/>
<evidence type="ECO:0000256" key="4">
    <source>
        <dbReference type="PROSITE-ProRule" id="PRU00261"/>
    </source>
</evidence>
<dbReference type="PANTHER" id="PTHR47849">
    <property type="entry name" value="CHITIN-BINDING LECTIN 1"/>
    <property type="match status" value="1"/>
</dbReference>
<comment type="caution">
    <text evidence="7">The sequence shown here is derived from an EMBL/GenBank/DDBJ whole genome shotgun (WGS) entry which is preliminary data.</text>
</comment>
<reference evidence="7 8" key="1">
    <citation type="journal article" date="2016" name="Genome Biol. Evol.">
        <title>Divergent and convergent evolution of fungal pathogenicity.</title>
        <authorList>
            <person name="Shang Y."/>
            <person name="Xiao G."/>
            <person name="Zheng P."/>
            <person name="Cen K."/>
            <person name="Zhan S."/>
            <person name="Wang C."/>
        </authorList>
    </citation>
    <scope>NUCLEOTIDE SEQUENCE [LARGE SCALE GENOMIC DNA]</scope>
    <source>
        <strain evidence="7 8">ARSEF 7405</strain>
    </source>
</reference>
<feature type="compositionally biased region" description="Basic and acidic residues" evidence="5">
    <location>
        <begin position="148"/>
        <end position="171"/>
    </location>
</feature>
<feature type="region of interest" description="Disordered" evidence="5">
    <location>
        <begin position="306"/>
        <end position="338"/>
    </location>
</feature>
<comment type="caution">
    <text evidence="4">Lacks conserved residue(s) required for the propagation of feature annotation.</text>
</comment>
<accession>A0A167V0T4</accession>
<feature type="compositionally biased region" description="Basic and acidic residues" evidence="5">
    <location>
        <begin position="319"/>
        <end position="338"/>
    </location>
</feature>